<dbReference type="CDD" id="cd00326">
    <property type="entry name" value="alpha_CA"/>
    <property type="match status" value="1"/>
</dbReference>
<gene>
    <name evidence="3" type="ORF">HHI36_005229</name>
</gene>
<proteinExistence type="inferred from homology"/>
<dbReference type="Gene3D" id="3.10.200.10">
    <property type="entry name" value="Alpha carbonic anhydrase"/>
    <property type="match status" value="1"/>
</dbReference>
<dbReference type="Pfam" id="PF00194">
    <property type="entry name" value="Carb_anhydrase"/>
    <property type="match status" value="1"/>
</dbReference>
<feature type="domain" description="Alpha-carbonic anhydrase" evidence="2">
    <location>
        <begin position="1"/>
        <end position="229"/>
    </location>
</feature>
<dbReference type="EMBL" id="JABFTP020000144">
    <property type="protein sequence ID" value="KAL3282026.1"/>
    <property type="molecule type" value="Genomic_DNA"/>
</dbReference>
<sequence length="417" mass="48402">MESPVDLYDDIVKHEEIEHFDIDDIDKPMYSEVANTGEGIVISVSSQHSPIIKGGGLPYPEYVMFQIHFRWDSEHTINKEKFALEVQIITIAKECLNFEVAQGKGGVAIFSILYNLSHENNPGLDEILPIIPFISDEINRTVPFEVLKLSHYFPQNWNQFYRYTGSLTFSPFTPGVIWTIFKEKQFVSRPQMGSLCDILDENGKLIVFNNCASRSIKTILYSSGIVNAKCKCPPRSTKFPEKQEKQPEAIYEEPVKYKKYELLYDRTEEESNFKCKCPPIRRKKNKEHVESQKQLERKIEENPRAHEMVEDFIPTENYDLQESNLYTLKEIRLPDIKQDKSSEIKSKNTKIDMKKSGSEYRNSIMKRNKLLDDESSFIGSYDLNENISQNVSFKIHSIEKKGETEINNSNFTESKEL</sequence>
<comment type="similarity">
    <text evidence="1">Belongs to the alpha-carbonic anhydrase family.</text>
</comment>
<comment type="caution">
    <text evidence="3">The sequence shown here is derived from an EMBL/GenBank/DDBJ whole genome shotgun (WGS) entry which is preliminary data.</text>
</comment>
<dbReference type="InterPro" id="IPR023561">
    <property type="entry name" value="Carbonic_anhydrase_a-class"/>
</dbReference>
<dbReference type="PROSITE" id="PS51144">
    <property type="entry name" value="ALPHA_CA_2"/>
    <property type="match status" value="1"/>
</dbReference>
<dbReference type="InterPro" id="IPR036398">
    <property type="entry name" value="CA_dom_sf"/>
</dbReference>
<dbReference type="Proteomes" id="UP001516400">
    <property type="component" value="Unassembled WGS sequence"/>
</dbReference>
<dbReference type="InterPro" id="IPR001148">
    <property type="entry name" value="CA_dom"/>
</dbReference>
<evidence type="ECO:0000313" key="4">
    <source>
        <dbReference type="Proteomes" id="UP001516400"/>
    </source>
</evidence>
<dbReference type="AlphaFoldDB" id="A0ABD2NUG0"/>
<protein>
    <recommendedName>
        <fullName evidence="2">Alpha-carbonic anhydrase domain-containing protein</fullName>
    </recommendedName>
</protein>
<dbReference type="SUPFAM" id="SSF51069">
    <property type="entry name" value="Carbonic anhydrase"/>
    <property type="match status" value="1"/>
</dbReference>
<accession>A0ABD2NUG0</accession>
<dbReference type="PANTHER" id="PTHR18952">
    <property type="entry name" value="CARBONIC ANHYDRASE"/>
    <property type="match status" value="1"/>
</dbReference>
<evidence type="ECO:0000259" key="2">
    <source>
        <dbReference type="PROSITE" id="PS51144"/>
    </source>
</evidence>
<evidence type="ECO:0000256" key="1">
    <source>
        <dbReference type="ARBA" id="ARBA00010718"/>
    </source>
</evidence>
<name>A0ABD2NUG0_9CUCU</name>
<dbReference type="PANTHER" id="PTHR18952:SF270">
    <property type="entry name" value="CARBONIC ANHYDRASE"/>
    <property type="match status" value="1"/>
</dbReference>
<keyword evidence="4" id="KW-1185">Reference proteome</keyword>
<dbReference type="SMART" id="SM01057">
    <property type="entry name" value="Carb_anhydrase"/>
    <property type="match status" value="1"/>
</dbReference>
<organism evidence="3 4">
    <name type="scientific">Cryptolaemus montrouzieri</name>
    <dbReference type="NCBI Taxonomy" id="559131"/>
    <lineage>
        <taxon>Eukaryota</taxon>
        <taxon>Metazoa</taxon>
        <taxon>Ecdysozoa</taxon>
        <taxon>Arthropoda</taxon>
        <taxon>Hexapoda</taxon>
        <taxon>Insecta</taxon>
        <taxon>Pterygota</taxon>
        <taxon>Neoptera</taxon>
        <taxon>Endopterygota</taxon>
        <taxon>Coleoptera</taxon>
        <taxon>Polyphaga</taxon>
        <taxon>Cucujiformia</taxon>
        <taxon>Coccinelloidea</taxon>
        <taxon>Coccinellidae</taxon>
        <taxon>Scymninae</taxon>
        <taxon>Scymnini</taxon>
        <taxon>Cryptolaemus</taxon>
    </lineage>
</organism>
<reference evidence="3 4" key="1">
    <citation type="journal article" date="2021" name="BMC Biol.">
        <title>Horizontally acquired antibacterial genes associated with adaptive radiation of ladybird beetles.</title>
        <authorList>
            <person name="Li H.S."/>
            <person name="Tang X.F."/>
            <person name="Huang Y.H."/>
            <person name="Xu Z.Y."/>
            <person name="Chen M.L."/>
            <person name="Du X.Y."/>
            <person name="Qiu B.Y."/>
            <person name="Chen P.T."/>
            <person name="Zhang W."/>
            <person name="Slipinski A."/>
            <person name="Escalona H.E."/>
            <person name="Waterhouse R.M."/>
            <person name="Zwick A."/>
            <person name="Pang H."/>
        </authorList>
    </citation>
    <scope>NUCLEOTIDE SEQUENCE [LARGE SCALE GENOMIC DNA]</scope>
    <source>
        <strain evidence="3">SYSU2018</strain>
    </source>
</reference>
<evidence type="ECO:0000313" key="3">
    <source>
        <dbReference type="EMBL" id="KAL3282026.1"/>
    </source>
</evidence>